<dbReference type="Proteomes" id="UP000199675">
    <property type="component" value="Unassembled WGS sequence"/>
</dbReference>
<feature type="domain" description="MlaB-like STAS" evidence="1">
    <location>
        <begin position="18"/>
        <end position="98"/>
    </location>
</feature>
<dbReference type="RefSeq" id="WP_091811772.1">
    <property type="nucleotide sequence ID" value="NZ_FNNE01000002.1"/>
</dbReference>
<evidence type="ECO:0000313" key="2">
    <source>
        <dbReference type="EMBL" id="SDW42851.1"/>
    </source>
</evidence>
<dbReference type="Pfam" id="PF13466">
    <property type="entry name" value="STAS_2"/>
    <property type="match status" value="1"/>
</dbReference>
<evidence type="ECO:0000313" key="3">
    <source>
        <dbReference type="Proteomes" id="UP000199675"/>
    </source>
</evidence>
<dbReference type="SUPFAM" id="SSF52091">
    <property type="entry name" value="SpoIIaa-like"/>
    <property type="match status" value="1"/>
</dbReference>
<proteinExistence type="predicted"/>
<reference evidence="2 3" key="1">
    <citation type="submission" date="2016-10" db="EMBL/GenBank/DDBJ databases">
        <authorList>
            <person name="de Groot N.N."/>
        </authorList>
    </citation>
    <scope>NUCLEOTIDE SEQUENCE [LARGE SCALE GENOMIC DNA]</scope>
    <source>
        <strain evidence="2 3">CGMCC 1.7059</strain>
    </source>
</reference>
<dbReference type="InterPro" id="IPR058548">
    <property type="entry name" value="MlaB-like_STAS"/>
</dbReference>
<accession>A0A1H2TG06</accession>
<dbReference type="OrthoDB" id="6371012at2"/>
<keyword evidence="3" id="KW-1185">Reference proteome</keyword>
<evidence type="ECO:0000259" key="1">
    <source>
        <dbReference type="Pfam" id="PF13466"/>
    </source>
</evidence>
<sequence length="109" mass="11274">MALAAAATAEVIQDGPVLRVRGVLDVAGAMAVRASGEALIRAGSGPLTIDLGESPVAHSAALSLFLCWQRCAQSQQRPLNFVEVGESLRSLASLSGVDHYLSGFTAESH</sequence>
<dbReference type="STRING" id="488533.SAMN04487960_102431"/>
<dbReference type="InterPro" id="IPR036513">
    <property type="entry name" value="STAS_dom_sf"/>
</dbReference>
<dbReference type="CDD" id="cd07043">
    <property type="entry name" value="STAS_anti-anti-sigma_factors"/>
    <property type="match status" value="1"/>
</dbReference>
<protein>
    <submittedName>
        <fullName evidence="2">Phospholipid transport system transporter-binding protein</fullName>
    </submittedName>
</protein>
<dbReference type="AlphaFoldDB" id="A0A1H2TG06"/>
<dbReference type="EMBL" id="FNNE01000002">
    <property type="protein sequence ID" value="SDW42851.1"/>
    <property type="molecule type" value="Genomic_DNA"/>
</dbReference>
<dbReference type="Gene3D" id="3.30.750.24">
    <property type="entry name" value="STAS domain"/>
    <property type="match status" value="1"/>
</dbReference>
<organism evidence="2 3">
    <name type="scientific">Marinobacter mobilis</name>
    <dbReference type="NCBI Taxonomy" id="488533"/>
    <lineage>
        <taxon>Bacteria</taxon>
        <taxon>Pseudomonadati</taxon>
        <taxon>Pseudomonadota</taxon>
        <taxon>Gammaproteobacteria</taxon>
        <taxon>Pseudomonadales</taxon>
        <taxon>Marinobacteraceae</taxon>
        <taxon>Marinobacter</taxon>
    </lineage>
</organism>
<gene>
    <name evidence="2" type="ORF">SAMN04487960_102431</name>
</gene>
<name>A0A1H2TG06_9GAMM</name>